<comment type="caution">
    <text evidence="8">The sequence shown here is derived from an EMBL/GenBank/DDBJ whole genome shotgun (WGS) entry which is preliminary data.</text>
</comment>
<dbReference type="SUPFAM" id="SSF56235">
    <property type="entry name" value="N-terminal nucleophile aminohydrolases (Ntn hydrolases)"/>
    <property type="match status" value="1"/>
</dbReference>
<dbReference type="Gene3D" id="3.60.20.10">
    <property type="entry name" value="Glutamine Phosphoribosylpyrophosphate, subunit 1, domain 1"/>
    <property type="match status" value="1"/>
</dbReference>
<dbReference type="InterPro" id="IPR002692">
    <property type="entry name" value="S45"/>
</dbReference>
<evidence type="ECO:0000256" key="4">
    <source>
        <dbReference type="ARBA" id="ARBA00023145"/>
    </source>
</evidence>
<dbReference type="PANTHER" id="PTHR34218:SF3">
    <property type="entry name" value="ACYL-HOMOSERINE LACTONE ACYLASE PVDQ"/>
    <property type="match status" value="1"/>
</dbReference>
<keyword evidence="6" id="KW-0479">Metal-binding</keyword>
<evidence type="ECO:0000256" key="3">
    <source>
        <dbReference type="ARBA" id="ARBA00022801"/>
    </source>
</evidence>
<name>A0A939IJ81_9GAMM</name>
<keyword evidence="4" id="KW-0865">Zymogen</keyword>
<dbReference type="InterPro" id="IPR043147">
    <property type="entry name" value="Penicillin_amidase_A-knob"/>
</dbReference>
<evidence type="ECO:0000313" key="9">
    <source>
        <dbReference type="Proteomes" id="UP000664303"/>
    </source>
</evidence>
<comment type="cofactor">
    <cofactor evidence="6">
        <name>Ca(2+)</name>
        <dbReference type="ChEBI" id="CHEBI:29108"/>
    </cofactor>
    <text evidence="6">Binds 1 Ca(2+) ion per dimer.</text>
</comment>
<dbReference type="AlphaFoldDB" id="A0A939IJ81"/>
<dbReference type="PIRSF" id="PIRSF001227">
    <property type="entry name" value="Pen_acylase"/>
    <property type="match status" value="1"/>
</dbReference>
<feature type="binding site" evidence="6">
    <location>
        <position position="185"/>
    </location>
    <ligand>
        <name>Ca(2+)</name>
        <dbReference type="ChEBI" id="CHEBI:29108"/>
    </ligand>
</feature>
<dbReference type="Gene3D" id="1.10.439.10">
    <property type="entry name" value="Penicillin Amidohydrolase, domain 1"/>
    <property type="match status" value="1"/>
</dbReference>
<dbReference type="Gene3D" id="1.10.287.150">
    <property type="match status" value="1"/>
</dbReference>
<evidence type="ECO:0000256" key="6">
    <source>
        <dbReference type="PIRSR" id="PIRSR001227-2"/>
    </source>
</evidence>
<dbReference type="GO" id="GO:0017000">
    <property type="term" value="P:antibiotic biosynthetic process"/>
    <property type="evidence" value="ECO:0007669"/>
    <property type="project" value="InterPro"/>
</dbReference>
<feature type="active site" description="Nucleophile" evidence="5">
    <location>
        <position position="292"/>
    </location>
</feature>
<dbReference type="GO" id="GO:0016811">
    <property type="term" value="F:hydrolase activity, acting on carbon-nitrogen (but not peptide) bonds, in linear amides"/>
    <property type="evidence" value="ECO:0007669"/>
    <property type="project" value="InterPro"/>
</dbReference>
<organism evidence="8 9">
    <name type="scientific">Parahaliea mediterranea</name>
    <dbReference type="NCBI Taxonomy" id="651086"/>
    <lineage>
        <taxon>Bacteria</taxon>
        <taxon>Pseudomonadati</taxon>
        <taxon>Pseudomonadota</taxon>
        <taxon>Gammaproteobacteria</taxon>
        <taxon>Cellvibrionales</taxon>
        <taxon>Halieaceae</taxon>
        <taxon>Parahaliea</taxon>
    </lineage>
</organism>
<keyword evidence="2 7" id="KW-0732">Signal</keyword>
<accession>A0A939IJ81</accession>
<reference evidence="8" key="1">
    <citation type="submission" date="2021-02" db="EMBL/GenBank/DDBJ databases">
        <title>PHA producing bacteria isolated from coastal sediment in Guangdong, Shenzhen.</title>
        <authorList>
            <person name="Zheng W."/>
            <person name="Yu S."/>
            <person name="Huang Y."/>
        </authorList>
    </citation>
    <scope>NUCLEOTIDE SEQUENCE</scope>
    <source>
        <strain evidence="8">TN14-10</strain>
    </source>
</reference>
<dbReference type="Gene3D" id="2.30.120.10">
    <property type="match status" value="1"/>
</dbReference>
<keyword evidence="3" id="KW-0378">Hydrolase</keyword>
<evidence type="ECO:0000256" key="7">
    <source>
        <dbReference type="SAM" id="SignalP"/>
    </source>
</evidence>
<dbReference type="InterPro" id="IPR014395">
    <property type="entry name" value="Pen/GL7ACA/AHL_acylase"/>
</dbReference>
<feature type="signal peptide" evidence="7">
    <location>
        <begin position="1"/>
        <end position="20"/>
    </location>
</feature>
<feature type="chain" id="PRO_5038002567" evidence="7">
    <location>
        <begin position="21"/>
        <end position="838"/>
    </location>
</feature>
<keyword evidence="6" id="KW-0106">Calcium</keyword>
<evidence type="ECO:0000256" key="1">
    <source>
        <dbReference type="ARBA" id="ARBA00006586"/>
    </source>
</evidence>
<feature type="binding site" evidence="6">
    <location>
        <position position="362"/>
    </location>
    <ligand>
        <name>Ca(2+)</name>
        <dbReference type="ChEBI" id="CHEBI:29108"/>
    </ligand>
</feature>
<proteinExistence type="inferred from homology"/>
<comment type="similarity">
    <text evidence="1">Belongs to the peptidase S45 family.</text>
</comment>
<protein>
    <submittedName>
        <fullName evidence="8">Penicillin acylase family protein</fullName>
    </submittedName>
</protein>
<evidence type="ECO:0000256" key="5">
    <source>
        <dbReference type="PIRSR" id="PIRSR001227-1"/>
    </source>
</evidence>
<dbReference type="InterPro" id="IPR029055">
    <property type="entry name" value="Ntn_hydrolases_N"/>
</dbReference>
<feature type="binding site" evidence="6">
    <location>
        <position position="541"/>
    </location>
    <ligand>
        <name>Ca(2+)</name>
        <dbReference type="ChEBI" id="CHEBI:29108"/>
    </ligand>
</feature>
<dbReference type="InterPro" id="IPR043146">
    <property type="entry name" value="Penicillin_amidase_N_B-knob"/>
</dbReference>
<feature type="binding site" evidence="6">
    <location>
        <position position="365"/>
    </location>
    <ligand>
        <name>Ca(2+)</name>
        <dbReference type="ChEBI" id="CHEBI:29108"/>
    </ligand>
</feature>
<keyword evidence="9" id="KW-1185">Reference proteome</keyword>
<evidence type="ECO:0000313" key="8">
    <source>
        <dbReference type="EMBL" id="MBN7797369.1"/>
    </source>
</evidence>
<dbReference type="InterPro" id="IPR023343">
    <property type="entry name" value="Penicillin_amidase_dom1"/>
</dbReference>
<dbReference type="Gene3D" id="1.10.1400.10">
    <property type="match status" value="1"/>
</dbReference>
<sequence length="838" mass="91796">MKRTALAGIALIGICLQACHTGPGGADAGAPVAATRTEAVTLYRDRYGTPHVFAESNRGVYFGYGYAVAQDRLFQMEMLKRTATGTVSAVLGEDYLDLDITLRTQYNHPAVAAQVAALNARDREILAAYAEGFNARIDELATDRGALLPKPFIDYDFAPSRWSAQDVAAIFVGAIAHRYADFNSERDNLAFLQAMEARHGKRAAWALFNSVKWLYDNTSPTTIARTGEVDDNAPPRPAYLDELAPSKGPSRMVFDDTGKLAGLSSTPELASQLRQQLTRSGFGAHPEFAPASNFWAMNTLGDARGALLNGPQFGFSMPGYVYGIGLHGGDFDVVGNTLLALPSLLFAHNNAIAWGSTAGLSDQTDEYLLRLNPDNPGQYRHNGNWVDFDTWEETIHVRGRPPVTVTARRAVQGMVLDHRPMEGIAWARARAWEGKAVDSLMAWIWLAVDKALPAAVDRIGAKVTNINMYLMDKTGRLAYIHSGRYPQRAAGHDSRLPAVGDGRADWAGLRPYADNPKTLDPHQGYIVNWNNRPAQNWRSSDLWNLTWARADRAQVLIDAMRAARGGTVQQMVDINRRSTFADVNLPFLLPYLENALADRELQATRMQALALLRNWDGQWRADGKGQFGPAATLMEAWVRALLEQVFQDDVGGDFWHLFAATNYPTTRQGPSIGNPVGVKALVRQLDTLAAGGQPAYDFLNGQSPDTVLAHSFITAVDALRASQGEEVGAWRVDAAPMQWAPVNFRGVPQASEDNLLSVPTYQNRGSENNVFVATGTGIEGRDVIPPGQGGHLLPDGSPAPHYDDQLELYKRFEYKALPFSRAAVERAAASVTELRLPR</sequence>
<dbReference type="Pfam" id="PF01804">
    <property type="entry name" value="Penicil_amidase"/>
    <property type="match status" value="1"/>
</dbReference>
<dbReference type="RefSeq" id="WP_206560818.1">
    <property type="nucleotide sequence ID" value="NZ_JAFKCZ010000008.1"/>
</dbReference>
<dbReference type="Proteomes" id="UP000664303">
    <property type="component" value="Unassembled WGS sequence"/>
</dbReference>
<dbReference type="GO" id="GO:0046872">
    <property type="term" value="F:metal ion binding"/>
    <property type="evidence" value="ECO:0007669"/>
    <property type="project" value="UniProtKB-KW"/>
</dbReference>
<dbReference type="PANTHER" id="PTHR34218">
    <property type="entry name" value="PEPTIDASE S45 PENICILLIN AMIDASE"/>
    <property type="match status" value="1"/>
</dbReference>
<evidence type="ECO:0000256" key="2">
    <source>
        <dbReference type="ARBA" id="ARBA00022729"/>
    </source>
</evidence>
<gene>
    <name evidence="8" type="ORF">JYP50_12245</name>
</gene>
<dbReference type="EMBL" id="JAFKCZ010000008">
    <property type="protein sequence ID" value="MBN7797369.1"/>
    <property type="molecule type" value="Genomic_DNA"/>
</dbReference>